<sequence length="202" mass="22038">MNFSDYSHYDALIFDMDGTLLDTMALHEQAWRDTLTFIDLPVLPELMRSLVGLPTLRTMEIIAETAGIAARDFTPGVGFKQQRVDALMLQGVATTPIVDIAHYYLGKKPQAVGTGSGTEEAHSLLKIAGIAELFSVVIGADRVTRHKPDPDTFLLAAQELAVDPKRCVVFEDGDAGIDAARAAGMDAVDIRAFWQPKPGYFE</sequence>
<dbReference type="AlphaFoldDB" id="A0A368NK39"/>
<dbReference type="InterPro" id="IPR023214">
    <property type="entry name" value="HAD_sf"/>
</dbReference>
<comment type="caution">
    <text evidence="1">The sequence shown here is derived from an EMBL/GenBank/DDBJ whole genome shotgun (WGS) entry which is preliminary data.</text>
</comment>
<dbReference type="InterPro" id="IPR006439">
    <property type="entry name" value="HAD-SF_hydro_IA"/>
</dbReference>
<organism evidence="1 2">
    <name type="scientific">Corallincola holothuriorum</name>
    <dbReference type="NCBI Taxonomy" id="2282215"/>
    <lineage>
        <taxon>Bacteria</taxon>
        <taxon>Pseudomonadati</taxon>
        <taxon>Pseudomonadota</taxon>
        <taxon>Gammaproteobacteria</taxon>
        <taxon>Alteromonadales</taxon>
        <taxon>Psychromonadaceae</taxon>
        <taxon>Corallincola</taxon>
    </lineage>
</organism>
<reference evidence="1 2" key="1">
    <citation type="submission" date="2018-07" db="EMBL/GenBank/DDBJ databases">
        <title>Corallincola holothuriorum sp. nov., a new facultative anaerobe isolated from sea cucumber Apostichopus japonicus.</title>
        <authorList>
            <person name="Xia H."/>
        </authorList>
    </citation>
    <scope>NUCLEOTIDE SEQUENCE [LARGE SCALE GENOMIC DNA]</scope>
    <source>
        <strain evidence="1 2">C4</strain>
    </source>
</reference>
<dbReference type="PANTHER" id="PTHR43481:SF4">
    <property type="entry name" value="GLYCEROL-1-PHOSPHATE PHOSPHOHYDROLASE 1-RELATED"/>
    <property type="match status" value="1"/>
</dbReference>
<keyword evidence="1" id="KW-0378">Hydrolase</keyword>
<dbReference type="PANTHER" id="PTHR43481">
    <property type="entry name" value="FRUCTOSE-1-PHOSPHATE PHOSPHATASE"/>
    <property type="match status" value="1"/>
</dbReference>
<dbReference type="InterPro" id="IPR036412">
    <property type="entry name" value="HAD-like_sf"/>
</dbReference>
<dbReference type="InterPro" id="IPR051806">
    <property type="entry name" value="HAD-like_SPP"/>
</dbReference>
<dbReference type="NCBIfam" id="TIGR01509">
    <property type="entry name" value="HAD-SF-IA-v3"/>
    <property type="match status" value="1"/>
</dbReference>
<evidence type="ECO:0000313" key="1">
    <source>
        <dbReference type="EMBL" id="RCU50818.1"/>
    </source>
</evidence>
<dbReference type="PRINTS" id="PR00413">
    <property type="entry name" value="HADHALOGNASE"/>
</dbReference>
<protein>
    <submittedName>
        <fullName evidence="1">HAD family hydrolase</fullName>
    </submittedName>
</protein>
<dbReference type="Pfam" id="PF00702">
    <property type="entry name" value="Hydrolase"/>
    <property type="match status" value="1"/>
</dbReference>
<accession>A0A368NK39</accession>
<dbReference type="CDD" id="cd07505">
    <property type="entry name" value="HAD_BPGM-like"/>
    <property type="match status" value="1"/>
</dbReference>
<keyword evidence="2" id="KW-1185">Reference proteome</keyword>
<name>A0A368NK39_9GAMM</name>
<dbReference type="InterPro" id="IPR023198">
    <property type="entry name" value="PGP-like_dom2"/>
</dbReference>
<evidence type="ECO:0000313" key="2">
    <source>
        <dbReference type="Proteomes" id="UP000252558"/>
    </source>
</evidence>
<dbReference type="SUPFAM" id="SSF56784">
    <property type="entry name" value="HAD-like"/>
    <property type="match status" value="1"/>
</dbReference>
<dbReference type="GO" id="GO:0050308">
    <property type="term" value="F:sugar-phosphatase activity"/>
    <property type="evidence" value="ECO:0007669"/>
    <property type="project" value="TreeGrafter"/>
</dbReference>
<dbReference type="OrthoDB" id="9800058at2"/>
<dbReference type="RefSeq" id="WP_114337413.1">
    <property type="nucleotide sequence ID" value="NZ_QPID01000003.1"/>
</dbReference>
<dbReference type="Gene3D" id="1.10.150.240">
    <property type="entry name" value="Putative phosphatase, domain 2"/>
    <property type="match status" value="1"/>
</dbReference>
<gene>
    <name evidence="1" type="ORF">DU002_05680</name>
</gene>
<dbReference type="EMBL" id="QPID01000003">
    <property type="protein sequence ID" value="RCU50818.1"/>
    <property type="molecule type" value="Genomic_DNA"/>
</dbReference>
<dbReference type="Gene3D" id="3.40.50.1000">
    <property type="entry name" value="HAD superfamily/HAD-like"/>
    <property type="match status" value="1"/>
</dbReference>
<dbReference type="Proteomes" id="UP000252558">
    <property type="component" value="Unassembled WGS sequence"/>
</dbReference>
<proteinExistence type="predicted"/>